<evidence type="ECO:0000313" key="2">
    <source>
        <dbReference type="Proteomes" id="UP000507222"/>
    </source>
</evidence>
<sequence length="240" mass="26332">MPVILRRPSLVHAEKQLDLERDLGIEGGTFLFDVSQDLATFTVFLHENCFPSASKPGKWLAAIRDLLNLTKDTTIGAPAEGAHLHSVHLSDSSSSLDLINEGGHVDMLSSDYLPTMPELKLLDDGDFLRAWGGISSLQKYGVTLKQLDLWWSERSARLARQELKGAIAIGNHADMVVWDPDVEFDLDDGHPVYLKHSGISASLGTKLSGRVSATFVRGNLVSKRGSMRRSDSGKIIKNLD</sequence>
<dbReference type="GO" id="GO:0004038">
    <property type="term" value="F:allantoinase activity"/>
    <property type="evidence" value="ECO:0007669"/>
    <property type="project" value="TreeGrafter"/>
</dbReference>
<dbReference type="InterPro" id="IPR011059">
    <property type="entry name" value="Metal-dep_hydrolase_composite"/>
</dbReference>
<reference evidence="1 2" key="1">
    <citation type="submission" date="2020-05" db="EMBL/GenBank/DDBJ databases">
        <authorList>
            <person name="Campoy J."/>
            <person name="Schneeberger K."/>
            <person name="Spophaly S."/>
        </authorList>
    </citation>
    <scope>NUCLEOTIDE SEQUENCE [LARGE SCALE GENOMIC DNA]</scope>
    <source>
        <strain evidence="1">PruArmRojPasFocal</strain>
    </source>
</reference>
<evidence type="ECO:0000313" key="1">
    <source>
        <dbReference type="EMBL" id="CAB4287609.1"/>
    </source>
</evidence>
<dbReference type="InterPro" id="IPR032466">
    <property type="entry name" value="Metal_Hydrolase"/>
</dbReference>
<proteinExistence type="predicted"/>
<dbReference type="SUPFAM" id="SSF51338">
    <property type="entry name" value="Composite domain of metallo-dependent hydrolases"/>
    <property type="match status" value="1"/>
</dbReference>
<dbReference type="AlphaFoldDB" id="A0A6J5VEX1"/>
<dbReference type="Gene3D" id="3.20.20.140">
    <property type="entry name" value="Metal-dependent hydrolases"/>
    <property type="match status" value="1"/>
</dbReference>
<dbReference type="PANTHER" id="PTHR43668:SF2">
    <property type="entry name" value="ALLANTOINASE"/>
    <property type="match status" value="1"/>
</dbReference>
<dbReference type="SUPFAM" id="SSF51556">
    <property type="entry name" value="Metallo-dependent hydrolases"/>
    <property type="match status" value="1"/>
</dbReference>
<dbReference type="Proteomes" id="UP000507222">
    <property type="component" value="Unassembled WGS sequence"/>
</dbReference>
<dbReference type="GO" id="GO:0006145">
    <property type="term" value="P:purine nucleobase catabolic process"/>
    <property type="evidence" value="ECO:0007669"/>
    <property type="project" value="TreeGrafter"/>
</dbReference>
<name>A0A6J5VEX1_PRUAR</name>
<accession>A0A6J5VEX1</accession>
<dbReference type="EMBL" id="CAEKDK010000007">
    <property type="protein sequence ID" value="CAB4287609.1"/>
    <property type="molecule type" value="Genomic_DNA"/>
</dbReference>
<dbReference type="InterPro" id="IPR050138">
    <property type="entry name" value="DHOase/Allantoinase_Hydrolase"/>
</dbReference>
<gene>
    <name evidence="1" type="ORF">CURHAP_LOCUS45612</name>
</gene>
<dbReference type="PANTHER" id="PTHR43668">
    <property type="entry name" value="ALLANTOINASE"/>
    <property type="match status" value="1"/>
</dbReference>
<protein>
    <submittedName>
        <fullName evidence="1">Uncharacterized protein</fullName>
    </submittedName>
</protein>
<organism evidence="1 2">
    <name type="scientific">Prunus armeniaca</name>
    <name type="common">Apricot</name>
    <name type="synonym">Armeniaca vulgaris</name>
    <dbReference type="NCBI Taxonomy" id="36596"/>
    <lineage>
        <taxon>Eukaryota</taxon>
        <taxon>Viridiplantae</taxon>
        <taxon>Streptophyta</taxon>
        <taxon>Embryophyta</taxon>
        <taxon>Tracheophyta</taxon>
        <taxon>Spermatophyta</taxon>
        <taxon>Magnoliopsida</taxon>
        <taxon>eudicotyledons</taxon>
        <taxon>Gunneridae</taxon>
        <taxon>Pentapetalae</taxon>
        <taxon>rosids</taxon>
        <taxon>fabids</taxon>
        <taxon>Rosales</taxon>
        <taxon>Rosaceae</taxon>
        <taxon>Amygdaloideae</taxon>
        <taxon>Amygdaleae</taxon>
        <taxon>Prunus</taxon>
    </lineage>
</organism>
<dbReference type="GO" id="GO:0005737">
    <property type="term" value="C:cytoplasm"/>
    <property type="evidence" value="ECO:0007669"/>
    <property type="project" value="TreeGrafter"/>
</dbReference>